<keyword evidence="2" id="KW-0732">Signal</keyword>
<dbReference type="GeneID" id="182236"/>
<feature type="signal peptide" evidence="2">
    <location>
        <begin position="1"/>
        <end position="15"/>
    </location>
</feature>
<dbReference type="KEGG" id="cel:CELE_C04G6.2"/>
<protein>
    <submittedName>
        <fullName evidence="3">DUF281 domain-containing protein</fullName>
    </submittedName>
</protein>
<evidence type="ECO:0000313" key="4">
    <source>
        <dbReference type="Proteomes" id="UP000001940"/>
    </source>
</evidence>
<dbReference type="PANTHER" id="PTHR47921">
    <property type="entry name" value="PROTEIN CBG14847-RELATED"/>
    <property type="match status" value="1"/>
</dbReference>
<evidence type="ECO:0000256" key="2">
    <source>
        <dbReference type="SAM" id="SignalP"/>
    </source>
</evidence>
<dbReference type="AGR" id="WB:WBGene00015453"/>
<evidence type="ECO:0000313" key="5">
    <source>
        <dbReference type="WormBase" id="C04G6.2"/>
    </source>
</evidence>
<feature type="chain" id="PRO_5012948944" evidence="2">
    <location>
        <begin position="16"/>
        <end position="170"/>
    </location>
</feature>
<dbReference type="PhylomeDB" id="A9Z1L3"/>
<reference evidence="3 4" key="1">
    <citation type="journal article" date="1998" name="Science">
        <title>Genome sequence of the nematode C. elegans: a platform for investigating biology.</title>
        <authorList>
            <consortium name="The C. elegans sequencing consortium"/>
            <person name="Sulson J.E."/>
            <person name="Waterston R."/>
        </authorList>
    </citation>
    <scope>NUCLEOTIDE SEQUENCE [LARGE SCALE GENOMIC DNA]</scope>
    <source>
        <strain evidence="3 4">Bristol N2</strain>
    </source>
</reference>
<dbReference type="RefSeq" id="NP_494941.2">
    <property type="nucleotide sequence ID" value="NM_062540.6"/>
</dbReference>
<dbReference type="Bgee" id="WBGene00015453">
    <property type="expression patterns" value="Expressed in larva and 2 other cell types or tissues"/>
</dbReference>
<dbReference type="Pfam" id="PF03380">
    <property type="entry name" value="DUF282"/>
    <property type="match status" value="1"/>
</dbReference>
<dbReference type="FunCoup" id="A9Z1L3">
    <property type="interactions" value="179"/>
</dbReference>
<name>A9Z1L3_CAEEL</name>
<gene>
    <name evidence="3 5" type="ORF">C04G6.2</name>
    <name evidence="3" type="ORF">CELE_C04G6.2</name>
</gene>
<dbReference type="AlphaFoldDB" id="A9Z1L3"/>
<dbReference type="InterPro" id="IPR005044">
    <property type="entry name" value="DUF282_CAE_spp"/>
</dbReference>
<dbReference type="UCSC" id="C04G6.2">
    <property type="organism name" value="c. elegans"/>
</dbReference>
<dbReference type="CTD" id="182236"/>
<dbReference type="eggNOG" id="ENOG502R96N">
    <property type="taxonomic scope" value="Eukaryota"/>
</dbReference>
<feature type="compositionally biased region" description="Low complexity" evidence="1">
    <location>
        <begin position="29"/>
        <end position="49"/>
    </location>
</feature>
<dbReference type="InParanoid" id="A9Z1L3"/>
<dbReference type="OrthoDB" id="5789930at2759"/>
<dbReference type="WormBase" id="C04G6.2">
    <property type="protein sequence ID" value="CE41865"/>
    <property type="gene ID" value="WBGene00015453"/>
</dbReference>
<organism evidence="3 4">
    <name type="scientific">Caenorhabditis elegans</name>
    <dbReference type="NCBI Taxonomy" id="6239"/>
    <lineage>
        <taxon>Eukaryota</taxon>
        <taxon>Metazoa</taxon>
        <taxon>Ecdysozoa</taxon>
        <taxon>Nematoda</taxon>
        <taxon>Chromadorea</taxon>
        <taxon>Rhabditida</taxon>
        <taxon>Rhabditina</taxon>
        <taxon>Rhabditomorpha</taxon>
        <taxon>Rhabditoidea</taxon>
        <taxon>Rhabditidae</taxon>
        <taxon>Peloderinae</taxon>
        <taxon>Caenorhabditis</taxon>
    </lineage>
</organism>
<dbReference type="HOGENOM" id="CLU_077488_0_0_1"/>
<dbReference type="Proteomes" id="UP000001940">
    <property type="component" value="Chromosome II"/>
</dbReference>
<dbReference type="PANTHER" id="PTHR47921:SF4">
    <property type="entry name" value="C6 DOMAIN-CONTAINING PROTEIN-RELATED"/>
    <property type="match status" value="1"/>
</dbReference>
<dbReference type="EMBL" id="BX284602">
    <property type="protein sequence ID" value="CCD63060.1"/>
    <property type="molecule type" value="Genomic_DNA"/>
</dbReference>
<dbReference type="PaxDb" id="6239-C04G6.2"/>
<accession>A9Z1L3</accession>
<keyword evidence="4" id="KW-1185">Reference proteome</keyword>
<evidence type="ECO:0000256" key="1">
    <source>
        <dbReference type="SAM" id="MobiDB-lite"/>
    </source>
</evidence>
<evidence type="ECO:0000313" key="3">
    <source>
        <dbReference type="EMBL" id="CCD63060.1"/>
    </source>
</evidence>
<sequence length="170" mass="17773">MIAFLLFSIVKVAITCIPTQEVEPIDPVSTTTTTSSTTTTTTTTTTTEATTTTLTLAPNPCTMCAPIYNTGCMGVGMPSPTDWCVIGDDIPVTYSLVDDGAGLISCETTLQCPTGTFAYFVAGTEMQGSNGGTDSYTVSCEESGGFYIGIWRLVIGGIPTPITQATCRNM</sequence>
<proteinExistence type="predicted"/>
<feature type="region of interest" description="Disordered" evidence="1">
    <location>
        <begin position="26"/>
        <end position="49"/>
    </location>
</feature>